<dbReference type="PANTHER" id="PTHR43377">
    <property type="entry name" value="BILIVERDIN REDUCTASE A"/>
    <property type="match status" value="1"/>
</dbReference>
<dbReference type="InterPro" id="IPR000683">
    <property type="entry name" value="Gfo/Idh/MocA-like_OxRdtase_N"/>
</dbReference>
<evidence type="ECO:0000259" key="2">
    <source>
        <dbReference type="Pfam" id="PF22725"/>
    </source>
</evidence>
<dbReference type="EMBL" id="LBWG01000022">
    <property type="protein sequence ID" value="KKR03677.1"/>
    <property type="molecule type" value="Genomic_DNA"/>
</dbReference>
<dbReference type="InterPro" id="IPR051450">
    <property type="entry name" value="Gfo/Idh/MocA_Oxidoreductases"/>
</dbReference>
<dbReference type="AlphaFoldDB" id="A0A0G0QPX1"/>
<dbReference type="PANTHER" id="PTHR43377:SF1">
    <property type="entry name" value="BILIVERDIN REDUCTASE A"/>
    <property type="match status" value="1"/>
</dbReference>
<accession>A0A0G0QPX1</accession>
<dbReference type="InterPro" id="IPR036291">
    <property type="entry name" value="NAD(P)-bd_dom_sf"/>
</dbReference>
<comment type="caution">
    <text evidence="3">The sequence shown here is derived from an EMBL/GenBank/DDBJ whole genome shotgun (WGS) entry which is preliminary data.</text>
</comment>
<feature type="domain" description="GFO/IDH/MocA-like oxidoreductase" evidence="2">
    <location>
        <begin position="155"/>
        <end position="254"/>
    </location>
</feature>
<proteinExistence type="predicted"/>
<dbReference type="Gene3D" id="3.30.360.10">
    <property type="entry name" value="Dihydrodipicolinate Reductase, domain 2"/>
    <property type="match status" value="1"/>
</dbReference>
<evidence type="ECO:0000259" key="1">
    <source>
        <dbReference type="Pfam" id="PF01408"/>
    </source>
</evidence>
<evidence type="ECO:0000313" key="4">
    <source>
        <dbReference type="Proteomes" id="UP000033935"/>
    </source>
</evidence>
<name>A0A0G0QPX1_9BACT</name>
<dbReference type="Pfam" id="PF22725">
    <property type="entry name" value="GFO_IDH_MocA_C3"/>
    <property type="match status" value="1"/>
</dbReference>
<dbReference type="SUPFAM" id="SSF55347">
    <property type="entry name" value="Glyceraldehyde-3-phosphate dehydrogenase-like, C-terminal domain"/>
    <property type="match status" value="1"/>
</dbReference>
<organism evidence="3 4">
    <name type="scientific">Candidatus Uhrbacteria bacterium GW2011_GWF2_39_13</name>
    <dbReference type="NCBI Taxonomy" id="1618995"/>
    <lineage>
        <taxon>Bacteria</taxon>
        <taxon>Candidatus Uhriibacteriota</taxon>
    </lineage>
</organism>
<dbReference type="GO" id="GO:0000166">
    <property type="term" value="F:nucleotide binding"/>
    <property type="evidence" value="ECO:0007669"/>
    <property type="project" value="InterPro"/>
</dbReference>
<evidence type="ECO:0008006" key="5">
    <source>
        <dbReference type="Google" id="ProtNLM"/>
    </source>
</evidence>
<dbReference type="Pfam" id="PF01408">
    <property type="entry name" value="GFO_IDH_MocA"/>
    <property type="match status" value="1"/>
</dbReference>
<evidence type="ECO:0000313" key="3">
    <source>
        <dbReference type="EMBL" id="KKR03677.1"/>
    </source>
</evidence>
<gene>
    <name evidence="3" type="ORF">UT30_C0022G0010</name>
</gene>
<protein>
    <recommendedName>
        <fullName evidence="5">Oxidoreductase domain protein</fullName>
    </recommendedName>
</protein>
<dbReference type="Proteomes" id="UP000033935">
    <property type="component" value="Unassembled WGS sequence"/>
</dbReference>
<dbReference type="SUPFAM" id="SSF51735">
    <property type="entry name" value="NAD(P)-binding Rossmann-fold domains"/>
    <property type="match status" value="1"/>
</dbReference>
<reference evidence="3 4" key="1">
    <citation type="journal article" date="2015" name="Nature">
        <title>rRNA introns, odd ribosomes, and small enigmatic genomes across a large radiation of phyla.</title>
        <authorList>
            <person name="Brown C.T."/>
            <person name="Hug L.A."/>
            <person name="Thomas B.C."/>
            <person name="Sharon I."/>
            <person name="Castelle C.J."/>
            <person name="Singh A."/>
            <person name="Wilkins M.J."/>
            <person name="Williams K.H."/>
            <person name="Banfield J.F."/>
        </authorList>
    </citation>
    <scope>NUCLEOTIDE SEQUENCE [LARGE SCALE GENOMIC DNA]</scope>
</reference>
<dbReference type="Gene3D" id="3.40.50.720">
    <property type="entry name" value="NAD(P)-binding Rossmann-like Domain"/>
    <property type="match status" value="1"/>
</dbReference>
<dbReference type="InterPro" id="IPR055170">
    <property type="entry name" value="GFO_IDH_MocA-like_dom"/>
</dbReference>
<sequence>MKGKRMHRINSAIIGFGDFTNNIIIPFMNKTGGYRIKAGLVHSPERIDYVTQKFSLEYATTDYQKILNDNDIHAVFIATRHHQHKEQIIAAIKAGKAVFTEKPMSMTRSDAEQISQVVNNEKGKLMIGFNRRFSPLIVKLKQALHKIESPYIINYRWINKAWTDTWPFDPVYGGGKLISSGCHMIDLVLYIMGKMPQSINASIGKLHHKNIKTHDTVSIMMNFNDGSIVNILSGEMGAQGYPQEKLEVFTNFGVIVLDDFKTLKFYDIAEENMSFRGQEKGFIEEFLAFHGYLQDGCVSPCGVEDGLNVAICINACLDTSQMNRKFFI</sequence>
<feature type="domain" description="Gfo/Idh/MocA-like oxidoreductase N-terminal" evidence="1">
    <location>
        <begin position="9"/>
        <end position="129"/>
    </location>
</feature>